<evidence type="ECO:0000256" key="10">
    <source>
        <dbReference type="PIRSR" id="PIRSR605856-51"/>
    </source>
</evidence>
<feature type="domain" description="Tryptophan synthase beta chain-like PALP" evidence="12">
    <location>
        <begin position="8"/>
        <end position="296"/>
    </location>
</feature>
<evidence type="ECO:0000256" key="3">
    <source>
        <dbReference type="ARBA" id="ARBA00012681"/>
    </source>
</evidence>
<dbReference type="InterPro" id="IPR005859">
    <property type="entry name" value="CysK"/>
</dbReference>
<dbReference type="NCBIfam" id="TIGR01139">
    <property type="entry name" value="cysK"/>
    <property type="match status" value="1"/>
</dbReference>
<evidence type="ECO:0000256" key="6">
    <source>
        <dbReference type="ARBA" id="ARBA00022898"/>
    </source>
</evidence>
<dbReference type="InterPro" id="IPR050214">
    <property type="entry name" value="Cys_Synth/Cystath_Beta-Synth"/>
</dbReference>
<dbReference type="Gene3D" id="3.40.50.1100">
    <property type="match status" value="2"/>
</dbReference>
<proteinExistence type="inferred from homology"/>
<evidence type="ECO:0000256" key="7">
    <source>
        <dbReference type="ARBA" id="ARBA00023192"/>
    </source>
</evidence>
<dbReference type="NCBIfam" id="TIGR01136">
    <property type="entry name" value="cysKM"/>
    <property type="match status" value="1"/>
</dbReference>
<dbReference type="PROSITE" id="PS00901">
    <property type="entry name" value="CYS_SYNTHASE"/>
    <property type="match status" value="1"/>
</dbReference>
<evidence type="ECO:0000313" key="14">
    <source>
        <dbReference type="Proteomes" id="UP000014417"/>
    </source>
</evidence>
<keyword evidence="4 11" id="KW-0028">Amino-acid biosynthesis</keyword>
<dbReference type="OrthoDB" id="9805733at2"/>
<dbReference type="PATRIC" id="fig|883161.3.peg.941"/>
<dbReference type="AlphaFoldDB" id="S2X0A2"/>
<comment type="catalytic activity">
    <reaction evidence="8 11">
        <text>O-acetyl-L-serine + hydrogen sulfide = L-cysteine + acetate</text>
        <dbReference type="Rhea" id="RHEA:14829"/>
        <dbReference type="ChEBI" id="CHEBI:29919"/>
        <dbReference type="ChEBI" id="CHEBI:30089"/>
        <dbReference type="ChEBI" id="CHEBI:35235"/>
        <dbReference type="ChEBI" id="CHEBI:58340"/>
        <dbReference type="EC" id="2.5.1.47"/>
    </reaction>
</comment>
<protein>
    <recommendedName>
        <fullName evidence="3 11">Cysteine synthase</fullName>
        <ecNumber evidence="3 11">2.5.1.47</ecNumber>
    </recommendedName>
</protein>
<dbReference type="EMBL" id="AGZR01000005">
    <property type="protein sequence ID" value="EPD33404.1"/>
    <property type="molecule type" value="Genomic_DNA"/>
</dbReference>
<dbReference type="GO" id="GO:0004124">
    <property type="term" value="F:cysteine synthase activity"/>
    <property type="evidence" value="ECO:0007669"/>
    <property type="project" value="UniProtKB-UniRule"/>
</dbReference>
<evidence type="ECO:0000256" key="1">
    <source>
        <dbReference type="ARBA" id="ARBA00001933"/>
    </source>
</evidence>
<keyword evidence="6 9" id="KW-0663">Pyridoxal phosphate</keyword>
<evidence type="ECO:0000313" key="13">
    <source>
        <dbReference type="EMBL" id="EPD33404.1"/>
    </source>
</evidence>
<comment type="caution">
    <text evidence="13">The sequence shown here is derived from an EMBL/GenBank/DDBJ whole genome shotgun (WGS) entry which is preliminary data.</text>
</comment>
<reference evidence="13 14" key="1">
    <citation type="submission" date="2013-04" db="EMBL/GenBank/DDBJ databases">
        <title>The Genome Sequence of Propionimicrobium lymphophilum ACS-093-V-SCH5.</title>
        <authorList>
            <consortium name="The Broad Institute Genomics Platform"/>
            <person name="Earl A."/>
            <person name="Ward D."/>
            <person name="Feldgarden M."/>
            <person name="Gevers D."/>
            <person name="Saerens B."/>
            <person name="Vaneechoutte M."/>
            <person name="Walker B."/>
            <person name="Young S."/>
            <person name="Zeng Q."/>
            <person name="Gargeya S."/>
            <person name="Fitzgerald M."/>
            <person name="Haas B."/>
            <person name="Abouelleil A."/>
            <person name="Allen A.W."/>
            <person name="Alvarado L."/>
            <person name="Arachchi H.M."/>
            <person name="Berlin A.M."/>
            <person name="Chapman S.B."/>
            <person name="Gainer-Dewar J."/>
            <person name="Goldberg J."/>
            <person name="Griggs A."/>
            <person name="Gujja S."/>
            <person name="Hansen M."/>
            <person name="Howarth C."/>
            <person name="Imamovic A."/>
            <person name="Ireland A."/>
            <person name="Larimer J."/>
            <person name="McCowan C."/>
            <person name="Murphy C."/>
            <person name="Pearson M."/>
            <person name="Poon T.W."/>
            <person name="Priest M."/>
            <person name="Roberts A."/>
            <person name="Saif S."/>
            <person name="Shea T."/>
            <person name="Sisk P."/>
            <person name="Sykes S."/>
            <person name="Wortman J."/>
            <person name="Nusbaum C."/>
            <person name="Birren B."/>
        </authorList>
    </citation>
    <scope>NUCLEOTIDE SEQUENCE [LARGE SCALE GENOMIC DNA]</scope>
    <source>
        <strain evidence="13 14">ACS-093-V-SCH5</strain>
    </source>
</reference>
<keyword evidence="7 11" id="KW-0198">Cysteine biosynthesis</keyword>
<comment type="cofactor">
    <cofactor evidence="1 9 11">
        <name>pyridoxal 5'-phosphate</name>
        <dbReference type="ChEBI" id="CHEBI:597326"/>
    </cofactor>
</comment>
<dbReference type="SUPFAM" id="SSF53686">
    <property type="entry name" value="Tryptophan synthase beta subunit-like PLP-dependent enzymes"/>
    <property type="match status" value="1"/>
</dbReference>
<evidence type="ECO:0000256" key="8">
    <source>
        <dbReference type="ARBA" id="ARBA00047931"/>
    </source>
</evidence>
<dbReference type="GO" id="GO:0006535">
    <property type="term" value="P:cysteine biosynthetic process from serine"/>
    <property type="evidence" value="ECO:0007669"/>
    <property type="project" value="UniProtKB-UniRule"/>
</dbReference>
<feature type="binding site" evidence="9">
    <location>
        <begin position="180"/>
        <end position="184"/>
    </location>
    <ligand>
        <name>pyridoxal 5'-phosphate</name>
        <dbReference type="ChEBI" id="CHEBI:597326"/>
    </ligand>
</feature>
<dbReference type="CDD" id="cd01561">
    <property type="entry name" value="CBS_like"/>
    <property type="match status" value="1"/>
</dbReference>
<gene>
    <name evidence="13" type="ORF">HMPREF9306_00944</name>
</gene>
<organism evidence="13 14">
    <name type="scientific">Propionimicrobium lymphophilum ACS-093-V-SCH5</name>
    <dbReference type="NCBI Taxonomy" id="883161"/>
    <lineage>
        <taxon>Bacteria</taxon>
        <taxon>Bacillati</taxon>
        <taxon>Actinomycetota</taxon>
        <taxon>Actinomycetes</taxon>
        <taxon>Propionibacteriales</taxon>
        <taxon>Propionibacteriaceae</taxon>
        <taxon>Propionimicrobium</taxon>
    </lineage>
</organism>
<evidence type="ECO:0000256" key="9">
    <source>
        <dbReference type="PIRSR" id="PIRSR605856-50"/>
    </source>
</evidence>
<evidence type="ECO:0000256" key="5">
    <source>
        <dbReference type="ARBA" id="ARBA00022679"/>
    </source>
</evidence>
<dbReference type="Pfam" id="PF00291">
    <property type="entry name" value="PALP"/>
    <property type="match status" value="1"/>
</dbReference>
<feature type="binding site" evidence="9">
    <location>
        <position position="76"/>
    </location>
    <ligand>
        <name>pyridoxal 5'-phosphate</name>
        <dbReference type="ChEBI" id="CHEBI:597326"/>
    </ligand>
</feature>
<dbReference type="STRING" id="883161.HMPREF9306_00944"/>
<dbReference type="RefSeq" id="WP_016455778.1">
    <property type="nucleotide sequence ID" value="NZ_KE150269.1"/>
</dbReference>
<name>S2X0A2_9ACTN</name>
<dbReference type="InterPro" id="IPR005856">
    <property type="entry name" value="Cys_synth"/>
</dbReference>
<feature type="modified residue" description="N6-(pyridoxal phosphate)lysine" evidence="10">
    <location>
        <position position="46"/>
    </location>
</feature>
<evidence type="ECO:0000259" key="12">
    <source>
        <dbReference type="Pfam" id="PF00291"/>
    </source>
</evidence>
<dbReference type="InterPro" id="IPR001926">
    <property type="entry name" value="TrpB-like_PALP"/>
</dbReference>
<dbReference type="InterPro" id="IPR036052">
    <property type="entry name" value="TrpB-like_PALP_sf"/>
</dbReference>
<evidence type="ECO:0000256" key="4">
    <source>
        <dbReference type="ARBA" id="ARBA00022605"/>
    </source>
</evidence>
<dbReference type="Proteomes" id="UP000014417">
    <property type="component" value="Unassembled WGS sequence"/>
</dbReference>
<dbReference type="FunFam" id="3.40.50.1100:FF:000006">
    <property type="entry name" value="Cysteine synthase"/>
    <property type="match status" value="1"/>
</dbReference>
<sequence>MTFYTDASQIVGKTPLLVAKKYAEKVGANAEILTKVESFNPAGSVKDRIALAMIEDAEKRGVLKPGAHIVEPTSGNTGIGIAAIGTAKGYKVTIVLPASLSVERRALIQSYGAELLLTPGSKAIKGAIAYVDEWKKRDDSIVVLGQFTNPANPRVHYETTGPEIWEDAEGKVDVFVAGIGTGGTLTGVGRYLKEKNPNAYIVGVEPETSAILNGGKPGPHAIQGIGAGFSPETLDNSVYDEVLDISDSDSIEQARIFGQSEGLFVGISSGAALQAARVLAAREEFAGKRIAVVLPDSGDRYLSTKLGEFAQAEEVDTEN</sequence>
<evidence type="ECO:0000256" key="11">
    <source>
        <dbReference type="RuleBase" id="RU003985"/>
    </source>
</evidence>
<keyword evidence="5 11" id="KW-0808">Transferase</keyword>
<accession>S2X0A2</accession>
<dbReference type="InterPro" id="IPR001216">
    <property type="entry name" value="P-phosphate_BS"/>
</dbReference>
<dbReference type="PANTHER" id="PTHR10314">
    <property type="entry name" value="CYSTATHIONINE BETA-SYNTHASE"/>
    <property type="match status" value="1"/>
</dbReference>
<keyword evidence="14" id="KW-1185">Reference proteome</keyword>
<dbReference type="HOGENOM" id="CLU_021018_1_0_11"/>
<evidence type="ECO:0000256" key="2">
    <source>
        <dbReference type="ARBA" id="ARBA00007103"/>
    </source>
</evidence>
<feature type="binding site" evidence="9">
    <location>
        <position position="268"/>
    </location>
    <ligand>
        <name>pyridoxal 5'-phosphate</name>
        <dbReference type="ChEBI" id="CHEBI:597326"/>
    </ligand>
</feature>
<dbReference type="EC" id="2.5.1.47" evidence="3 11"/>
<comment type="similarity">
    <text evidence="2 11">Belongs to the cysteine synthase/cystathionine beta-synthase family.</text>
</comment>